<dbReference type="AlphaFoldDB" id="A0A0A0B6V6"/>
<dbReference type="InterPro" id="IPR021373">
    <property type="entry name" value="DUF2993"/>
</dbReference>
<sequence length="228" mass="22772">MGARGVVVGVVGIGVLVGGLLVVDRYAEAEVERAAVDQLAAGLEVTGTPTVDLGGFPFLTQLLAGSVDEVVAHADGVVLEGTHLVDVDATATGVTTSEPYTASRVRLTGTVPTASLEQLVRDHSEVDAALATDGAELVASGSVLGLELSARLAPAVAEGALHVGVTAVSIGGVSVDVADLPGRLEDRLSGIPVPLEGLPEGVVLSDVQVVPEGARITAVGRDVALQAP</sequence>
<keyword evidence="1" id="KW-0812">Transmembrane</keyword>
<protein>
    <recommendedName>
        <fullName evidence="4">DUF2993 domain-containing protein</fullName>
    </recommendedName>
</protein>
<dbReference type="Proteomes" id="UP000029833">
    <property type="component" value="Unassembled WGS sequence"/>
</dbReference>
<evidence type="ECO:0000313" key="3">
    <source>
        <dbReference type="Proteomes" id="UP000029833"/>
    </source>
</evidence>
<dbReference type="Pfam" id="PF11209">
    <property type="entry name" value="LmeA"/>
    <property type="match status" value="1"/>
</dbReference>
<evidence type="ECO:0000313" key="2">
    <source>
        <dbReference type="EMBL" id="KGM01938.1"/>
    </source>
</evidence>
<keyword evidence="1" id="KW-0472">Membrane</keyword>
<dbReference type="OrthoDB" id="3215846at2"/>
<proteinExistence type="predicted"/>
<keyword evidence="3" id="KW-1185">Reference proteome</keyword>
<feature type="transmembrane region" description="Helical" evidence="1">
    <location>
        <begin position="6"/>
        <end position="23"/>
    </location>
</feature>
<dbReference type="RefSeq" id="WP_034630635.1">
    <property type="nucleotide sequence ID" value="NZ_AXNT01000075.1"/>
</dbReference>
<dbReference type="EMBL" id="AXNT01000075">
    <property type="protein sequence ID" value="KGM01938.1"/>
    <property type="molecule type" value="Genomic_DNA"/>
</dbReference>
<evidence type="ECO:0008006" key="4">
    <source>
        <dbReference type="Google" id="ProtNLM"/>
    </source>
</evidence>
<dbReference type="STRING" id="1408250.Q760_16415"/>
<name>A0A0A0B6V6_9CELL</name>
<reference evidence="2 3" key="1">
    <citation type="submission" date="2013-10" db="EMBL/GenBank/DDBJ databases">
        <authorList>
            <person name="Wang G."/>
            <person name="Zhuang W."/>
        </authorList>
    </citation>
    <scope>NUCLEOTIDE SEQUENCE [LARGE SCALE GENOMIC DNA]</scope>
    <source>
        <strain evidence="2 3">DSM 20118</strain>
    </source>
</reference>
<evidence type="ECO:0000256" key="1">
    <source>
        <dbReference type="SAM" id="Phobius"/>
    </source>
</evidence>
<organism evidence="2 3">
    <name type="scientific">Cellulomonas cellasea DSM 20118</name>
    <dbReference type="NCBI Taxonomy" id="1408250"/>
    <lineage>
        <taxon>Bacteria</taxon>
        <taxon>Bacillati</taxon>
        <taxon>Actinomycetota</taxon>
        <taxon>Actinomycetes</taxon>
        <taxon>Micrococcales</taxon>
        <taxon>Cellulomonadaceae</taxon>
        <taxon>Cellulomonas</taxon>
    </lineage>
</organism>
<accession>A0A0A0B6V6</accession>
<gene>
    <name evidence="2" type="ORF">Q760_16415</name>
</gene>
<keyword evidence="1" id="KW-1133">Transmembrane helix</keyword>
<comment type="caution">
    <text evidence="2">The sequence shown here is derived from an EMBL/GenBank/DDBJ whole genome shotgun (WGS) entry which is preliminary data.</text>
</comment>